<protein>
    <submittedName>
        <fullName evidence="3">Site-specific recombinase XerD</fullName>
    </submittedName>
</protein>
<dbReference type="AlphaFoldDB" id="A0A7X0DE67"/>
<dbReference type="InterPro" id="IPR013762">
    <property type="entry name" value="Integrase-like_cat_sf"/>
</dbReference>
<keyword evidence="1" id="KW-0233">DNA recombination</keyword>
<dbReference type="SUPFAM" id="SSF56349">
    <property type="entry name" value="DNA breaking-rejoining enzymes"/>
    <property type="match status" value="1"/>
</dbReference>
<dbReference type="InterPro" id="IPR011010">
    <property type="entry name" value="DNA_brk_join_enz"/>
</dbReference>
<dbReference type="EMBL" id="JACHEJ010000006">
    <property type="protein sequence ID" value="MBB6180786.1"/>
    <property type="molecule type" value="Genomic_DNA"/>
</dbReference>
<proteinExistence type="predicted"/>
<dbReference type="GO" id="GO:0015074">
    <property type="term" value="P:DNA integration"/>
    <property type="evidence" value="ECO:0007669"/>
    <property type="project" value="InterPro"/>
</dbReference>
<keyword evidence="4" id="KW-1185">Reference proteome</keyword>
<comment type="caution">
    <text evidence="3">The sequence shown here is derived from an EMBL/GenBank/DDBJ whole genome shotgun (WGS) entry which is preliminary data.</text>
</comment>
<dbReference type="GO" id="GO:0006310">
    <property type="term" value="P:DNA recombination"/>
    <property type="evidence" value="ECO:0007669"/>
    <property type="project" value="UniProtKB-KW"/>
</dbReference>
<dbReference type="RefSeq" id="WP_139346371.1">
    <property type="nucleotide sequence ID" value="NZ_JACHEJ010000006.1"/>
</dbReference>
<organism evidence="3 4">
    <name type="scientific">Pseudorhizobium flavum</name>
    <dbReference type="NCBI Taxonomy" id="1335061"/>
    <lineage>
        <taxon>Bacteria</taxon>
        <taxon>Pseudomonadati</taxon>
        <taxon>Pseudomonadota</taxon>
        <taxon>Alphaproteobacteria</taxon>
        <taxon>Hyphomicrobiales</taxon>
        <taxon>Rhizobiaceae</taxon>
        <taxon>Rhizobium/Agrobacterium group</taxon>
        <taxon>Pseudorhizobium</taxon>
    </lineage>
</organism>
<dbReference type="Proteomes" id="UP000535501">
    <property type="component" value="Unassembled WGS sequence"/>
</dbReference>
<feature type="domain" description="Tyr recombinase" evidence="2">
    <location>
        <begin position="65"/>
        <end position="287"/>
    </location>
</feature>
<dbReference type="Gene3D" id="1.10.443.10">
    <property type="entry name" value="Intergrase catalytic core"/>
    <property type="match status" value="1"/>
</dbReference>
<dbReference type="InterPro" id="IPR002104">
    <property type="entry name" value="Integrase_catalytic"/>
</dbReference>
<evidence type="ECO:0000313" key="4">
    <source>
        <dbReference type="Proteomes" id="UP000535501"/>
    </source>
</evidence>
<dbReference type="GO" id="GO:0003677">
    <property type="term" value="F:DNA binding"/>
    <property type="evidence" value="ECO:0007669"/>
    <property type="project" value="InterPro"/>
</dbReference>
<evidence type="ECO:0000256" key="1">
    <source>
        <dbReference type="ARBA" id="ARBA00023172"/>
    </source>
</evidence>
<gene>
    <name evidence="3" type="ORF">HNQ75_002768</name>
</gene>
<evidence type="ECO:0000313" key="3">
    <source>
        <dbReference type="EMBL" id="MBB6180786.1"/>
    </source>
</evidence>
<dbReference type="PROSITE" id="PS51898">
    <property type="entry name" value="TYR_RECOMBINASE"/>
    <property type="match status" value="1"/>
</dbReference>
<evidence type="ECO:0000259" key="2">
    <source>
        <dbReference type="PROSITE" id="PS51898"/>
    </source>
</evidence>
<accession>A0A7X0DE67</accession>
<sequence>MTNAVWNANLSVILQFLLYCERRGIVEGVIGLRNSVQSYNILLLEANPYPVHRLASKIVEPDEVVIPDDASFEAVLAAREKLVDNPVLRRRDTLLTVVLDEGLRRSEAARLPIDVVPSAQEVSALRSAAKASGIMRPVPIRVQGAKTGVGRVVDFSLSLVERLRVYIDEDRPFLGPEKAERSIFVSSRTGRALNPQSITNQYFRARSNAIYTARADGVSEWEIRDMMRVHPHVHRHRCITDSMTSKLEHGLDPLHAMLDVMNSSGITLETMLGYLHLGQSRRKSVLMKQGLVDQLKDDIVLERLKALDESKLRMISRKRRSRK</sequence>
<name>A0A7X0DE67_9HYPH</name>
<reference evidence="3 4" key="1">
    <citation type="submission" date="2020-08" db="EMBL/GenBank/DDBJ databases">
        <title>Genomic Encyclopedia of Type Strains, Phase IV (KMG-IV): sequencing the most valuable type-strain genomes for metagenomic binning, comparative biology and taxonomic classification.</title>
        <authorList>
            <person name="Goeker M."/>
        </authorList>
    </citation>
    <scope>NUCLEOTIDE SEQUENCE [LARGE SCALE GENOMIC DNA]</scope>
    <source>
        <strain evidence="3 4">DSM 102134</strain>
    </source>
</reference>